<accession>A0A1W1BQ88</accession>
<gene>
    <name evidence="2" type="ORF">MNB_SM-5-367</name>
</gene>
<name>A0A1W1BQ88_9ZZZZ</name>
<reference evidence="2" key="1">
    <citation type="submission" date="2016-10" db="EMBL/GenBank/DDBJ databases">
        <authorList>
            <person name="de Groot N.N."/>
        </authorList>
    </citation>
    <scope>NUCLEOTIDE SEQUENCE</scope>
</reference>
<sequence>MIDALNIWHYGVLTVIFLLFIAGCVSALREKKPKIRYSMLFTVTLLSLFMAVFSIFVVDKYTKHAKLYDLKSSRLLSLERISYTGVVKNVGKYPIGVVTLEIKLVNRGNATGNLKGGSFYKSSGFFGFFRDGFGIDKNKPQTVVKRFVVARNLKAGHSRQFYVYFRFPPYFSSVSQFTKLYVR</sequence>
<keyword evidence="1" id="KW-0472">Membrane</keyword>
<dbReference type="EMBL" id="FPHH01000032">
    <property type="protein sequence ID" value="SFV55632.1"/>
    <property type="molecule type" value="Genomic_DNA"/>
</dbReference>
<protein>
    <recommendedName>
        <fullName evidence="3">DUF2393 domain-containing protein</fullName>
    </recommendedName>
</protein>
<keyword evidence="1" id="KW-1133">Transmembrane helix</keyword>
<evidence type="ECO:0000256" key="1">
    <source>
        <dbReference type="SAM" id="Phobius"/>
    </source>
</evidence>
<dbReference type="InterPro" id="IPR013417">
    <property type="entry name" value="CHP02588"/>
</dbReference>
<proteinExistence type="predicted"/>
<evidence type="ECO:0000313" key="2">
    <source>
        <dbReference type="EMBL" id="SFV55632.1"/>
    </source>
</evidence>
<evidence type="ECO:0008006" key="3">
    <source>
        <dbReference type="Google" id="ProtNLM"/>
    </source>
</evidence>
<feature type="transmembrane region" description="Helical" evidence="1">
    <location>
        <begin position="6"/>
        <end position="28"/>
    </location>
</feature>
<dbReference type="Pfam" id="PF09624">
    <property type="entry name" value="DUF2393"/>
    <property type="match status" value="1"/>
</dbReference>
<dbReference type="AlphaFoldDB" id="A0A1W1BQ88"/>
<keyword evidence="1" id="KW-0812">Transmembrane</keyword>
<feature type="transmembrane region" description="Helical" evidence="1">
    <location>
        <begin position="40"/>
        <end position="58"/>
    </location>
</feature>
<organism evidence="2">
    <name type="scientific">hydrothermal vent metagenome</name>
    <dbReference type="NCBI Taxonomy" id="652676"/>
    <lineage>
        <taxon>unclassified sequences</taxon>
        <taxon>metagenomes</taxon>
        <taxon>ecological metagenomes</taxon>
    </lineage>
</organism>